<evidence type="ECO:0000313" key="3">
    <source>
        <dbReference type="EMBL" id="QQK46174.1"/>
    </source>
</evidence>
<comment type="similarity">
    <text evidence="2">Belongs to the ustYa family.</text>
</comment>
<dbReference type="GeneID" id="90952217"/>
<organism evidence="3 4">
    <name type="scientific">Penicillium digitatum</name>
    <name type="common">Green mold</name>
    <dbReference type="NCBI Taxonomy" id="36651"/>
    <lineage>
        <taxon>Eukaryota</taxon>
        <taxon>Fungi</taxon>
        <taxon>Dikarya</taxon>
        <taxon>Ascomycota</taxon>
        <taxon>Pezizomycotina</taxon>
        <taxon>Eurotiomycetes</taxon>
        <taxon>Eurotiomycetidae</taxon>
        <taxon>Eurotiales</taxon>
        <taxon>Aspergillaceae</taxon>
        <taxon>Penicillium</taxon>
    </lineage>
</organism>
<dbReference type="PANTHER" id="PTHR33365">
    <property type="entry name" value="YALI0B05434P"/>
    <property type="match status" value="1"/>
</dbReference>
<evidence type="ECO:0000256" key="2">
    <source>
        <dbReference type="ARBA" id="ARBA00035112"/>
    </source>
</evidence>
<evidence type="ECO:0000256" key="1">
    <source>
        <dbReference type="ARBA" id="ARBA00004685"/>
    </source>
</evidence>
<dbReference type="AlphaFoldDB" id="A0A7T7BND9"/>
<reference evidence="3 4" key="1">
    <citation type="submission" date="2020-08" db="EMBL/GenBank/DDBJ databases">
        <title>The completed genome sequence of the pathogenic ascomycete fungus Penicillium digitatum.</title>
        <authorList>
            <person name="Wang M."/>
        </authorList>
    </citation>
    <scope>NUCLEOTIDE SEQUENCE [LARGE SCALE GENOMIC DNA]</scope>
    <source>
        <strain evidence="3 4">PdW03</strain>
    </source>
</reference>
<dbReference type="Proteomes" id="UP000595662">
    <property type="component" value="Chromosome 4"/>
</dbReference>
<evidence type="ECO:0000313" key="4">
    <source>
        <dbReference type="Proteomes" id="UP000595662"/>
    </source>
</evidence>
<proteinExistence type="inferred from homology"/>
<dbReference type="PANTHER" id="PTHR33365:SF4">
    <property type="entry name" value="CYCLOCHLOROTINE BIOSYNTHESIS PROTEIN O"/>
    <property type="match status" value="1"/>
</dbReference>
<gene>
    <name evidence="3" type="ORF">Pdw03_1072</name>
</gene>
<accession>A0A7T7BND9</accession>
<protein>
    <submittedName>
        <fullName evidence="3">Tat pathway signal sequence protein</fullName>
    </submittedName>
</protein>
<dbReference type="InterPro" id="IPR021765">
    <property type="entry name" value="UstYa-like"/>
</dbReference>
<name>A0A7T7BND9_PENDI</name>
<comment type="pathway">
    <text evidence="1">Mycotoxin biosynthesis.</text>
</comment>
<dbReference type="EMBL" id="CP060777">
    <property type="protein sequence ID" value="QQK46174.1"/>
    <property type="molecule type" value="Genomic_DNA"/>
</dbReference>
<sequence>MPSGYSALQDVEARQSIDESEISEVYQDVKNRPKMLDVASGCKISIVKKLALLSLFAGYTALVLGLGHALKKSNSSYIEPSAALLYLQEKHLQSLPRSYDQSVTFNGTLDYPSNFRGAPSPDIDRAWARSINLGAVNVSLSDDDIRLLGMDPDTTVKLPPEDGGAYRVHFEFSHQMHCVDFIRMWTYRNQYNEEQEEFSDSEAIQRTHIDHCVEMMRQFVMCHADTNLVTTNWVAGRNSPYPNFNTKHTCRNFDEVVDWAWDHQITIRTASKPEGVKELPIPP</sequence>
<dbReference type="RefSeq" id="XP_065957522.1">
    <property type="nucleotide sequence ID" value="XM_066099795.1"/>
</dbReference>
<dbReference type="GO" id="GO:0043386">
    <property type="term" value="P:mycotoxin biosynthetic process"/>
    <property type="evidence" value="ECO:0007669"/>
    <property type="project" value="InterPro"/>
</dbReference>
<dbReference type="Pfam" id="PF11807">
    <property type="entry name" value="UstYa"/>
    <property type="match status" value="1"/>
</dbReference>